<sequence length="438" mass="48011">MLTRRGFVAGTAGLCASSSGAAVIPPSAFVSVSGTGFLNGGKPYRFAGTNLWYAPYLGSQGKLGHRERLKRELDVLKRNGLSNLRILASGEESPLDNSLKPAIHGPKPPYNEELLQGLDFTLAEMAGRGMKAVLFLNNFWEWSGGMVTYQAWTNGGHFINLNDPAHPWPEFADFSAGFYVSPKAIALYEEYIAAIIARVNTVTGKAYRDDPTIMSWQIANEPRPGGTPSKEKFAAFYAFLARTAAFIKARDPNHLVSTGNEGVMGCLESTECVLKAHAPKAIDYVTFHMWPQNWSWIDPLKLDTSYESGEAKCRAYINTHIKLAETLKKPLVLEEFGFPREENRNGPEALTTHRDRFFAMVYKAVEESAKKGGPLAGSNFWAWGGEGQALHPDYVMKPGDTTYVGDPPQEPQGRNSVFASDGSTLKIIAAHAKALAKI</sequence>
<evidence type="ECO:0000313" key="8">
    <source>
        <dbReference type="Proteomes" id="UP000570514"/>
    </source>
</evidence>
<keyword evidence="5" id="KW-0732">Signal</keyword>
<evidence type="ECO:0000256" key="4">
    <source>
        <dbReference type="ARBA" id="ARBA00023295"/>
    </source>
</evidence>
<dbReference type="EMBL" id="JAASRM010000001">
    <property type="protein sequence ID" value="NIK88284.1"/>
    <property type="molecule type" value="Genomic_DNA"/>
</dbReference>
<keyword evidence="8" id="KW-1185">Reference proteome</keyword>
<dbReference type="InterPro" id="IPR017853">
    <property type="entry name" value="GH"/>
</dbReference>
<dbReference type="Pfam" id="PF26410">
    <property type="entry name" value="GH5_mannosidase"/>
    <property type="match status" value="1"/>
</dbReference>
<evidence type="ECO:0000256" key="3">
    <source>
        <dbReference type="ARBA" id="ARBA00022801"/>
    </source>
</evidence>
<comment type="catalytic activity">
    <reaction evidence="1">
        <text>Random hydrolysis of (1-&gt;4)-beta-D-mannosidic linkages in mannans, galactomannans and glucomannans.</text>
        <dbReference type="EC" id="3.2.1.78"/>
    </reaction>
</comment>
<dbReference type="Proteomes" id="UP000570514">
    <property type="component" value="Unassembled WGS sequence"/>
</dbReference>
<keyword evidence="3 7" id="KW-0378">Hydrolase</keyword>
<evidence type="ECO:0000259" key="6">
    <source>
        <dbReference type="Pfam" id="PF26410"/>
    </source>
</evidence>
<evidence type="ECO:0000313" key="7">
    <source>
        <dbReference type="EMBL" id="NIK88284.1"/>
    </source>
</evidence>
<dbReference type="GO" id="GO:0000272">
    <property type="term" value="P:polysaccharide catabolic process"/>
    <property type="evidence" value="ECO:0007669"/>
    <property type="project" value="InterPro"/>
</dbReference>
<feature type="signal peptide" evidence="5">
    <location>
        <begin position="1"/>
        <end position="21"/>
    </location>
</feature>
<dbReference type="RefSeq" id="WP_167082473.1">
    <property type="nucleotide sequence ID" value="NZ_BAAADC010000001.1"/>
</dbReference>
<dbReference type="PANTHER" id="PTHR31451:SF40">
    <property type="entry name" value="GLYCOSIDE HYDROLASE FAMILY 5 DOMAIN-CONTAINING PROTEIN"/>
    <property type="match status" value="1"/>
</dbReference>
<evidence type="ECO:0000256" key="5">
    <source>
        <dbReference type="SAM" id="SignalP"/>
    </source>
</evidence>
<comment type="caution">
    <text evidence="7">The sequence shown here is derived from an EMBL/GenBank/DDBJ whole genome shotgun (WGS) entry which is preliminary data.</text>
</comment>
<name>A0A846MXI1_9PROT</name>
<dbReference type="GO" id="GO:0016985">
    <property type="term" value="F:mannan endo-1,4-beta-mannosidase activity"/>
    <property type="evidence" value="ECO:0007669"/>
    <property type="project" value="UniProtKB-EC"/>
</dbReference>
<keyword evidence="4 7" id="KW-0326">Glycosidase</keyword>
<feature type="domain" description="Glycoside hydrolase family 5" evidence="6">
    <location>
        <begin position="28"/>
        <end position="438"/>
    </location>
</feature>
<dbReference type="PANTHER" id="PTHR31451">
    <property type="match status" value="1"/>
</dbReference>
<protein>
    <recommendedName>
        <fullName evidence="2">mannan endo-1,4-beta-mannosidase</fullName>
        <ecNumber evidence="2">3.2.1.78</ecNumber>
    </recommendedName>
</protein>
<reference evidence="7 8" key="1">
    <citation type="submission" date="2020-03" db="EMBL/GenBank/DDBJ databases">
        <title>Genomic Encyclopedia of Type Strains, Phase IV (KMG-IV): sequencing the most valuable type-strain genomes for metagenomic binning, comparative biology and taxonomic classification.</title>
        <authorList>
            <person name="Goeker M."/>
        </authorList>
    </citation>
    <scope>NUCLEOTIDE SEQUENCE [LARGE SCALE GENOMIC DNA]</scope>
    <source>
        <strain evidence="7 8">DSM 19867</strain>
    </source>
</reference>
<dbReference type="SUPFAM" id="SSF51445">
    <property type="entry name" value="(Trans)glycosidases"/>
    <property type="match status" value="1"/>
</dbReference>
<dbReference type="Gene3D" id="3.20.20.80">
    <property type="entry name" value="Glycosidases"/>
    <property type="match status" value="1"/>
</dbReference>
<gene>
    <name evidence="7" type="ORF">FHS83_001602</name>
</gene>
<dbReference type="InterPro" id="IPR001547">
    <property type="entry name" value="Glyco_hydro_5"/>
</dbReference>
<dbReference type="EC" id="3.2.1.78" evidence="2"/>
<dbReference type="InterPro" id="IPR045053">
    <property type="entry name" value="MAN-like"/>
</dbReference>
<organism evidence="7 8">
    <name type="scientific">Rhizomicrobium palustre</name>
    <dbReference type="NCBI Taxonomy" id="189966"/>
    <lineage>
        <taxon>Bacteria</taxon>
        <taxon>Pseudomonadati</taxon>
        <taxon>Pseudomonadota</taxon>
        <taxon>Alphaproteobacteria</taxon>
        <taxon>Micropepsales</taxon>
        <taxon>Micropepsaceae</taxon>
        <taxon>Rhizomicrobium</taxon>
    </lineage>
</organism>
<proteinExistence type="predicted"/>
<dbReference type="AlphaFoldDB" id="A0A846MXI1"/>
<accession>A0A846MXI1</accession>
<evidence type="ECO:0000256" key="1">
    <source>
        <dbReference type="ARBA" id="ARBA00001678"/>
    </source>
</evidence>
<feature type="chain" id="PRO_5032797830" description="mannan endo-1,4-beta-mannosidase" evidence="5">
    <location>
        <begin position="22"/>
        <end position="438"/>
    </location>
</feature>
<evidence type="ECO:0000256" key="2">
    <source>
        <dbReference type="ARBA" id="ARBA00012706"/>
    </source>
</evidence>